<dbReference type="SMART" id="SM00950">
    <property type="entry name" value="Piwi"/>
    <property type="match status" value="1"/>
</dbReference>
<dbReference type="InterPro" id="IPR032472">
    <property type="entry name" value="ArgoL2"/>
</dbReference>
<dbReference type="InterPro" id="IPR036397">
    <property type="entry name" value="RNaseH_sf"/>
</dbReference>
<accession>A0A7J6WJJ5</accession>
<dbReference type="Pfam" id="PF08699">
    <property type="entry name" value="ArgoL1"/>
    <property type="match status" value="1"/>
</dbReference>
<keyword evidence="2" id="KW-0943">RNA-mediated gene silencing</keyword>
<gene>
    <name evidence="6" type="ORF">FRX31_012893</name>
</gene>
<dbReference type="OrthoDB" id="10252740at2759"/>
<dbReference type="Pfam" id="PF16486">
    <property type="entry name" value="ArgoN"/>
    <property type="match status" value="1"/>
</dbReference>
<dbReference type="PROSITE" id="PS50822">
    <property type="entry name" value="PIWI"/>
    <property type="match status" value="1"/>
</dbReference>
<dbReference type="InterPro" id="IPR003165">
    <property type="entry name" value="Piwi"/>
</dbReference>
<evidence type="ECO:0000256" key="2">
    <source>
        <dbReference type="ARBA" id="ARBA00023158"/>
    </source>
</evidence>
<feature type="region of interest" description="Disordered" evidence="3">
    <location>
        <begin position="143"/>
        <end position="162"/>
    </location>
</feature>
<dbReference type="GO" id="GO:0031047">
    <property type="term" value="P:regulatory ncRNA-mediated gene silencing"/>
    <property type="evidence" value="ECO:0007669"/>
    <property type="project" value="UniProtKB-KW"/>
</dbReference>
<evidence type="ECO:0000313" key="6">
    <source>
        <dbReference type="EMBL" id="KAF5197521.1"/>
    </source>
</evidence>
<dbReference type="InterPro" id="IPR003100">
    <property type="entry name" value="PAZ_dom"/>
</dbReference>
<dbReference type="InterPro" id="IPR012337">
    <property type="entry name" value="RNaseH-like_sf"/>
</dbReference>
<dbReference type="AlphaFoldDB" id="A0A7J6WJJ5"/>
<dbReference type="PROSITE" id="PS50821">
    <property type="entry name" value="PAZ"/>
    <property type="match status" value="1"/>
</dbReference>
<dbReference type="Gene3D" id="3.30.420.10">
    <property type="entry name" value="Ribonuclease H-like superfamily/Ribonuclease H"/>
    <property type="match status" value="1"/>
</dbReference>
<name>A0A7J6WJJ5_THATH</name>
<evidence type="ECO:0000256" key="1">
    <source>
        <dbReference type="ARBA" id="ARBA00008201"/>
    </source>
</evidence>
<dbReference type="InterPro" id="IPR014811">
    <property type="entry name" value="ArgoL1"/>
</dbReference>
<sequence length="894" mass="101108">MLPPLPSPPQRPMGTPGHGVLTTRQKQNRTLMQRKGLGTRGLLVNLITNHFRVNIPAYKLDDYFYQYSVTAAREDGSTVEGIGGGLGRKIIKKLVQTYGAELNGRKVIFDGEHTLFTVGSLPNNNNSFTVVLEDLLPFSSSSRRYGDNDHDPQQDLKRAKRSAKSQMFNVEITFSTKIPMGLIANATNTHSHHQQDDALRVLNIILRQHADMYYDPCLLVRQSFFVNTNQNFNDVGGGVQACRGFSSSFHTTQSGLSLNYDVSTTVVIKAQSVLKFLEESDIVKSHDRIDWAKAERVLRHLRIKVATSQLEFKICGLSEKPCKEQLFAMKFKRGDEVQTRAVTVYDYFKKQHHIATDKSASLPCINVGKSNRPIYYPVQLCELLPLQRYKKALSSNQRSVLVDKTRQKPQDRKDVLERPSTIEGYNMDPVLNACGVSIDPHLTQVQGRLLSAPKLIVGCEQRLIPRDGRWNFMHKKLRRPVDMQRWAVVNFNAYHNSRWFCEGLIRSGRDKGLNIAPIYRIFEEDACMRNEPPGVRVEKICKKIEGTYSFDERPRFLLCFLPEKKNCNLYGPWKRKCLMDWGIITQCLAPGRVNDQYFTNLLLKINAKFGGINSELDLEDGIKIPLISRCPTMILGMDVSHGSPGQVDVPSIAAVASSREWPLMSRYRASVKTQPSKVEMIDSLCKPTETGDDGIIRKLLIDFRRTCENNRRPENIIIFRDGVSESQFNQVLNIELDQIIKACKLLDNDEAWNPKFMVIVAQKNHHTRFFVPNSPENVSPGTIIDKNICHPQNNDFYLCAHKGILGTSRPVHYHVLLDEIGFSPDELQELVHSLSYVYQRSSTAVSLVAPICYAHLAAAQVAQILKSDHSAESSSSNVEVPSFNGEVSASMFFC</sequence>
<dbReference type="SUPFAM" id="SSF101690">
    <property type="entry name" value="PAZ domain"/>
    <property type="match status" value="1"/>
</dbReference>
<feature type="domain" description="PAZ" evidence="4">
    <location>
        <begin position="272"/>
        <end position="385"/>
    </location>
</feature>
<dbReference type="Pfam" id="PF02170">
    <property type="entry name" value="PAZ"/>
    <property type="match status" value="1"/>
</dbReference>
<evidence type="ECO:0000259" key="4">
    <source>
        <dbReference type="PROSITE" id="PS50821"/>
    </source>
</evidence>
<feature type="region of interest" description="Disordered" evidence="3">
    <location>
        <begin position="1"/>
        <end position="21"/>
    </location>
</feature>
<reference evidence="6 7" key="1">
    <citation type="submission" date="2020-06" db="EMBL/GenBank/DDBJ databases">
        <title>Transcriptomic and genomic resources for Thalictrum thalictroides and T. hernandezii: Facilitating candidate gene discovery in an emerging model plant lineage.</title>
        <authorList>
            <person name="Arias T."/>
            <person name="Riano-Pachon D.M."/>
            <person name="Di Stilio V.S."/>
        </authorList>
    </citation>
    <scope>NUCLEOTIDE SEQUENCE [LARGE SCALE GENOMIC DNA]</scope>
    <source>
        <strain evidence="7">cv. WT478/WT964</strain>
        <tissue evidence="6">Leaves</tissue>
    </source>
</reference>
<dbReference type="SMART" id="SM01163">
    <property type="entry name" value="DUF1785"/>
    <property type="match status" value="1"/>
</dbReference>
<comment type="similarity">
    <text evidence="1">Belongs to the argonaute family. Ago subfamily.</text>
</comment>
<dbReference type="Gene3D" id="2.170.260.10">
    <property type="entry name" value="paz domain"/>
    <property type="match status" value="1"/>
</dbReference>
<dbReference type="CDD" id="cd02846">
    <property type="entry name" value="PAZ_argonaute_like"/>
    <property type="match status" value="1"/>
</dbReference>
<organism evidence="6 7">
    <name type="scientific">Thalictrum thalictroides</name>
    <name type="common">Rue-anemone</name>
    <name type="synonym">Anemone thalictroides</name>
    <dbReference type="NCBI Taxonomy" id="46969"/>
    <lineage>
        <taxon>Eukaryota</taxon>
        <taxon>Viridiplantae</taxon>
        <taxon>Streptophyta</taxon>
        <taxon>Embryophyta</taxon>
        <taxon>Tracheophyta</taxon>
        <taxon>Spermatophyta</taxon>
        <taxon>Magnoliopsida</taxon>
        <taxon>Ranunculales</taxon>
        <taxon>Ranunculaceae</taxon>
        <taxon>Thalictroideae</taxon>
        <taxon>Thalictrum</taxon>
    </lineage>
</organism>
<comment type="caution">
    <text evidence="6">The sequence shown here is derived from an EMBL/GenBank/DDBJ whole genome shotgun (WGS) entry which is preliminary data.</text>
</comment>
<dbReference type="FunFam" id="3.30.420.10:FF:000091">
    <property type="entry name" value="Protein argonaute 3"/>
    <property type="match status" value="1"/>
</dbReference>
<feature type="domain" description="Piwi" evidence="5">
    <location>
        <begin position="556"/>
        <end position="866"/>
    </location>
</feature>
<dbReference type="InterPro" id="IPR036085">
    <property type="entry name" value="PAZ_dom_sf"/>
</dbReference>
<dbReference type="InterPro" id="IPR045246">
    <property type="entry name" value="Piwi_ago-like"/>
</dbReference>
<proteinExistence type="inferred from homology"/>
<dbReference type="EMBL" id="JABWDY010014598">
    <property type="protein sequence ID" value="KAF5197521.1"/>
    <property type="molecule type" value="Genomic_DNA"/>
</dbReference>
<dbReference type="InterPro" id="IPR032474">
    <property type="entry name" value="Argonaute_N"/>
</dbReference>
<dbReference type="PANTHER" id="PTHR22891">
    <property type="entry name" value="EUKARYOTIC TRANSLATION INITIATION FACTOR 2C"/>
    <property type="match status" value="1"/>
</dbReference>
<feature type="compositionally biased region" description="Pro residues" evidence="3">
    <location>
        <begin position="1"/>
        <end position="11"/>
    </location>
</feature>
<evidence type="ECO:0000313" key="7">
    <source>
        <dbReference type="Proteomes" id="UP000554482"/>
    </source>
</evidence>
<evidence type="ECO:0000259" key="5">
    <source>
        <dbReference type="PROSITE" id="PS50822"/>
    </source>
</evidence>
<dbReference type="Pfam" id="PF02171">
    <property type="entry name" value="Piwi"/>
    <property type="match status" value="1"/>
</dbReference>
<dbReference type="Proteomes" id="UP000554482">
    <property type="component" value="Unassembled WGS sequence"/>
</dbReference>
<protein>
    <submittedName>
        <fullName evidence="6">Argonaute</fullName>
    </submittedName>
</protein>
<dbReference type="SUPFAM" id="SSF53098">
    <property type="entry name" value="Ribonuclease H-like"/>
    <property type="match status" value="1"/>
</dbReference>
<evidence type="ECO:0000256" key="3">
    <source>
        <dbReference type="SAM" id="MobiDB-lite"/>
    </source>
</evidence>
<dbReference type="CDD" id="cd04657">
    <property type="entry name" value="Piwi_ago-like"/>
    <property type="match status" value="1"/>
</dbReference>
<dbReference type="Pfam" id="PF16488">
    <property type="entry name" value="ArgoL2"/>
    <property type="match status" value="1"/>
</dbReference>
<feature type="compositionally biased region" description="Basic and acidic residues" evidence="3">
    <location>
        <begin position="144"/>
        <end position="157"/>
    </location>
</feature>
<dbReference type="GO" id="GO:0003723">
    <property type="term" value="F:RNA binding"/>
    <property type="evidence" value="ECO:0007669"/>
    <property type="project" value="InterPro"/>
</dbReference>
<keyword evidence="7" id="KW-1185">Reference proteome</keyword>
<dbReference type="Gene3D" id="3.40.50.2300">
    <property type="match status" value="1"/>
</dbReference>